<evidence type="ECO:0000313" key="4">
    <source>
        <dbReference type="Proteomes" id="UP001164286"/>
    </source>
</evidence>
<dbReference type="PANTHER" id="PTHR11960:SF18">
    <property type="entry name" value="EUKARYOTIC TRANSLATION INITIATION FACTOR 4E HOMOLOGOUS PROTEIN, ISOFORM B"/>
    <property type="match status" value="1"/>
</dbReference>
<comment type="caution">
    <text evidence="3">The sequence shown here is derived from an EMBL/GenBank/DDBJ whole genome shotgun (WGS) entry which is preliminary data.</text>
</comment>
<evidence type="ECO:0000313" key="3">
    <source>
        <dbReference type="EMBL" id="KAI9636010.1"/>
    </source>
</evidence>
<dbReference type="RefSeq" id="XP_052945787.1">
    <property type="nucleotide sequence ID" value="XM_053087118.1"/>
</dbReference>
<keyword evidence="1" id="KW-0648">Protein biosynthesis</keyword>
<organism evidence="3 4">
    <name type="scientific">Dioszegia hungarica</name>
    <dbReference type="NCBI Taxonomy" id="4972"/>
    <lineage>
        <taxon>Eukaryota</taxon>
        <taxon>Fungi</taxon>
        <taxon>Dikarya</taxon>
        <taxon>Basidiomycota</taxon>
        <taxon>Agaricomycotina</taxon>
        <taxon>Tremellomycetes</taxon>
        <taxon>Tremellales</taxon>
        <taxon>Bulleribasidiaceae</taxon>
        <taxon>Dioszegia</taxon>
    </lineage>
</organism>
<dbReference type="Gene3D" id="3.30.760.10">
    <property type="entry name" value="RNA Cap, Translation Initiation Factor Eif4e"/>
    <property type="match status" value="1"/>
</dbReference>
<dbReference type="SUPFAM" id="SSF55418">
    <property type="entry name" value="eIF4e-like"/>
    <property type="match status" value="1"/>
</dbReference>
<proteinExistence type="inferred from homology"/>
<dbReference type="GeneID" id="77726319"/>
<feature type="compositionally biased region" description="Polar residues" evidence="2">
    <location>
        <begin position="220"/>
        <end position="254"/>
    </location>
</feature>
<comment type="similarity">
    <text evidence="1">Belongs to the eukaryotic initiation factor 4E family.</text>
</comment>
<dbReference type="InterPro" id="IPR023398">
    <property type="entry name" value="TIF_eIF4e-like"/>
</dbReference>
<evidence type="ECO:0000256" key="2">
    <source>
        <dbReference type="SAM" id="MobiDB-lite"/>
    </source>
</evidence>
<dbReference type="InterPro" id="IPR001040">
    <property type="entry name" value="TIF_eIF_4E"/>
</dbReference>
<dbReference type="GO" id="GO:0016281">
    <property type="term" value="C:eukaryotic translation initiation factor 4F complex"/>
    <property type="evidence" value="ECO:0007669"/>
    <property type="project" value="TreeGrafter"/>
</dbReference>
<reference evidence="3" key="1">
    <citation type="journal article" date="2022" name="G3 (Bethesda)">
        <title>High quality genome of the basidiomycete yeast Dioszegia hungarica PDD-24b-2 isolated from cloud water.</title>
        <authorList>
            <person name="Jarrige D."/>
            <person name="Haridas S."/>
            <person name="Bleykasten-Grosshans C."/>
            <person name="Joly M."/>
            <person name="Nadalig T."/>
            <person name="Sancelme M."/>
            <person name="Vuilleumier S."/>
            <person name="Grigoriev I.V."/>
            <person name="Amato P."/>
            <person name="Bringel F."/>
        </authorList>
    </citation>
    <scope>NUCLEOTIDE SEQUENCE</scope>
    <source>
        <strain evidence="3">PDD-24b-2</strain>
    </source>
</reference>
<dbReference type="GO" id="GO:0003743">
    <property type="term" value="F:translation initiation factor activity"/>
    <property type="evidence" value="ECO:0007669"/>
    <property type="project" value="UniProtKB-KW"/>
</dbReference>
<gene>
    <name evidence="3" type="ORF">MKK02DRAFT_25940</name>
</gene>
<feature type="region of interest" description="Disordered" evidence="2">
    <location>
        <begin position="211"/>
        <end position="309"/>
    </location>
</feature>
<dbReference type="AlphaFoldDB" id="A0AA38H7R9"/>
<dbReference type="GO" id="GO:0000340">
    <property type="term" value="F:RNA 7-methylguanosine cap binding"/>
    <property type="evidence" value="ECO:0007669"/>
    <property type="project" value="TreeGrafter"/>
</dbReference>
<keyword evidence="1 3" id="KW-0396">Initiation factor</keyword>
<feature type="region of interest" description="Disordered" evidence="2">
    <location>
        <begin position="1"/>
        <end position="40"/>
    </location>
</feature>
<protein>
    <submittedName>
        <fullName evidence="3">Translation initiation factor eIF 4e-like domain-containing protein</fullName>
    </submittedName>
</protein>
<sequence length="309" mass="32890">MSQPPSSRRTTSTQGSSRLALSVGKTANGTGAPVSAPERHPLKHDWSVSYVHRPPGTKVDYEKEIKRVATFGSIESFLHIYSHLIPPNELQPVTDVLVFLARIPTPGTWECMPDGGKFTIRLVHPITPLLFESLLFALIGDQFDEEDRVVGCVLSARQPEDLISVWVEDEGEALRSGALREKILALLNLPPSAICEYRSNRALLDAVGTGNNTGPIGNPQSNGPTSTMATPMSNSTSNPSGADRSQPSNRSYNSHAAEEGGGGGYGQRYGREGDGGGVQGQGPRTGMGGFGGRDGQRNGWGGAVGARRE</sequence>
<keyword evidence="4" id="KW-1185">Reference proteome</keyword>
<evidence type="ECO:0000256" key="1">
    <source>
        <dbReference type="RuleBase" id="RU004374"/>
    </source>
</evidence>
<feature type="compositionally biased region" description="Gly residues" evidence="2">
    <location>
        <begin position="275"/>
        <end position="309"/>
    </location>
</feature>
<name>A0AA38H7R9_9TREE</name>
<dbReference type="EMBL" id="JAKWFO010000005">
    <property type="protein sequence ID" value="KAI9636010.1"/>
    <property type="molecule type" value="Genomic_DNA"/>
</dbReference>
<accession>A0AA38H7R9</accession>
<dbReference type="Proteomes" id="UP001164286">
    <property type="component" value="Unassembled WGS sequence"/>
</dbReference>
<dbReference type="PANTHER" id="PTHR11960">
    <property type="entry name" value="EUKARYOTIC TRANSLATION INITIATION FACTOR 4E RELATED"/>
    <property type="match status" value="1"/>
</dbReference>
<keyword evidence="1" id="KW-0694">RNA-binding</keyword>
<feature type="compositionally biased region" description="Low complexity" evidence="2">
    <location>
        <begin position="1"/>
        <end position="18"/>
    </location>
</feature>
<dbReference type="Pfam" id="PF01652">
    <property type="entry name" value="IF4E"/>
    <property type="match status" value="1"/>
</dbReference>